<feature type="binding site" evidence="3">
    <location>
        <begin position="7"/>
        <end position="11"/>
    </location>
    <ligand>
        <name>ATP</name>
        <dbReference type="ChEBI" id="CHEBI:30616"/>
    </ligand>
</feature>
<evidence type="ECO:0000256" key="3">
    <source>
        <dbReference type="PROSITE-ProRule" id="PRU00843"/>
    </source>
</evidence>
<feature type="binding site" evidence="3">
    <location>
        <begin position="179"/>
        <end position="184"/>
    </location>
    <ligand>
        <name>ATP</name>
        <dbReference type="ChEBI" id="CHEBI:30616"/>
    </ligand>
</feature>
<comment type="similarity">
    <text evidence="3">Belongs to the ATP:guanido phosphotransferase family.</text>
</comment>
<proteinExistence type="inferred from homology"/>
<accession>A0ABS6FG32</accession>
<evidence type="ECO:0000259" key="4">
    <source>
        <dbReference type="PROSITE" id="PS51510"/>
    </source>
</evidence>
<comment type="caution">
    <text evidence="3">Lacks conserved residue(s) required for the propagation of feature annotation.</text>
</comment>
<name>A0ABS6FG32_9FIRM</name>
<keyword evidence="3" id="KW-0808">Transferase</keyword>
<sequence length="326" mass="37657">MHNIVLANTMRLYRNVDSKNFVKNMNDDELRENLEQLEEIVLNLGYEKLDIDNLSSLKKLELIEKGKLDKKFIDRKHKGYYIKDNKPDILINSYNHIELSISSAEKSLDELFNEIYELEEELENHVHFAFDPNFGYLTPNVLTAGTGLSPMSLIYLPALNYFGVKEMASGLSRLGYTLGSFRDRSGRAIGSIFTIGFESTFGEEEKSYIEKLKIIINEISDIEMENRKKLYLDNIITLEDMVNRSYGTLANARVISEEEMINSMSNINLGVELSILKPNRDFDFFSEVQNLRNGHLQIDRGSILDLKSRDILRANKTRALMREVFR</sequence>
<dbReference type="Proteomes" id="UP000783742">
    <property type="component" value="Unassembled WGS sequence"/>
</dbReference>
<keyword evidence="6" id="KW-1185">Reference proteome</keyword>
<evidence type="ECO:0000256" key="2">
    <source>
        <dbReference type="ARBA" id="ARBA00022840"/>
    </source>
</evidence>
<feature type="binding site" evidence="3">
    <location>
        <begin position="149"/>
        <end position="153"/>
    </location>
    <ligand>
        <name>ATP</name>
        <dbReference type="ChEBI" id="CHEBI:30616"/>
    </ligand>
</feature>
<evidence type="ECO:0000313" key="6">
    <source>
        <dbReference type="Proteomes" id="UP000783742"/>
    </source>
</evidence>
<gene>
    <name evidence="5" type="ORF">KQI68_03870</name>
</gene>
<organism evidence="5 6">
    <name type="scientific">Peptoniphilus ovalis</name>
    <dbReference type="NCBI Taxonomy" id="2841503"/>
    <lineage>
        <taxon>Bacteria</taxon>
        <taxon>Bacillati</taxon>
        <taxon>Bacillota</taxon>
        <taxon>Tissierellia</taxon>
        <taxon>Tissierellales</taxon>
        <taxon>Peptoniphilaceae</taxon>
        <taxon>Peptoniphilus</taxon>
    </lineage>
</organism>
<evidence type="ECO:0000313" key="5">
    <source>
        <dbReference type="EMBL" id="MBU5668973.1"/>
    </source>
</evidence>
<reference evidence="5 6" key="1">
    <citation type="submission" date="2021-06" db="EMBL/GenBank/DDBJ databases">
        <authorList>
            <person name="Sun Q."/>
            <person name="Li D."/>
        </authorList>
    </citation>
    <scope>NUCLEOTIDE SEQUENCE [LARGE SCALE GENOMIC DNA]</scope>
    <source>
        <strain evidence="5 6">MSJ-1</strain>
    </source>
</reference>
<keyword evidence="2 3" id="KW-0067">ATP-binding</keyword>
<dbReference type="PROSITE" id="PS51510">
    <property type="entry name" value="PHOSPHAGEN_KINASE_C"/>
    <property type="match status" value="1"/>
</dbReference>
<protein>
    <submittedName>
        <fullName evidence="5">ATP--guanido phosphotransferase</fullName>
    </submittedName>
</protein>
<keyword evidence="3" id="KW-0418">Kinase</keyword>
<dbReference type="InterPro" id="IPR022414">
    <property type="entry name" value="ATP-guanido_PTrfase_cat"/>
</dbReference>
<evidence type="ECO:0000256" key="1">
    <source>
        <dbReference type="ARBA" id="ARBA00022741"/>
    </source>
</evidence>
<keyword evidence="1 3" id="KW-0547">Nucleotide-binding</keyword>
<dbReference type="EMBL" id="JAHLQO010000003">
    <property type="protein sequence ID" value="MBU5668973.1"/>
    <property type="molecule type" value="Genomic_DNA"/>
</dbReference>
<comment type="caution">
    <text evidence="5">The sequence shown here is derived from an EMBL/GenBank/DDBJ whole genome shotgun (WGS) entry which is preliminary data.</text>
</comment>
<feature type="domain" description="Phosphagen kinase C-terminal" evidence="4">
    <location>
        <begin position="4"/>
        <end position="226"/>
    </location>
</feature>
<dbReference type="Pfam" id="PF00217">
    <property type="entry name" value="ATP-gua_Ptrans"/>
    <property type="match status" value="1"/>
</dbReference>